<feature type="region of interest" description="Disordered" evidence="1">
    <location>
        <begin position="1"/>
        <end position="62"/>
    </location>
</feature>
<sequence>MSSSSLYEPEEDNEASDSDIETGNTEFTEPPSSSPPSRRTRLSSPPQLDGRSSSRPAQTRRRVSRMQMLEHLQTSLSKESVEAYSNLLTQTTDDYVESKPDSENYQSTQAGIVSWAPKEKEIFFNVLDRKGKDGIRDIASAIGTKSELEVQEYLRLLHRRLEWQHMKEQHSRAIVLGDVPAAEEVSSECCDVLDEYSKLLVLKEQQDEDVAGRQTHHDLWIIDRDKAELVEELESQDQKSTPSSSVYHTASLLNIPRWIRLSERLFMNFGGTRLEDNWVNIAYAGEAPAITADALAEFYTLTVSVTRRLIQSTLFFAMSRLRNMRDTGNSKAKVVKPRDVRTALDVLQMKRDGFDYWAGVARRCCLDVSDSRHRKGWKSVRLSHDEVEDMLSNRIPIDAESNRSTSRQRSESRMQGNTDGEYTDSDEDNASDSGSEFKPERSPVPSALLSTEVSSDKDELPSDPENQHAEQEDQRASCLGELELWEALHRPAPAFLIPTKEEDRDNKIRKPIGERKTQQELADWRERTLYRNDWEEYGHEVYDIYEEISEKRRKRRRLDESRDSSPVSVDGENNQTDGLRIEPTAGEYDEDVSPSEDDHEDIEMGESTAPGQTATNPQDEEEPEERDSGPEINHAQHKQTALNPNPNQKRMNELDSPSPANTNPGHRSPILTRRRRIQAELKQDEESSSSGSDDDLPAPREYPSSEQDDRDGMPLYSQPMSPADWPSD</sequence>
<dbReference type="InterPro" id="IPR039601">
    <property type="entry name" value="Rrn5"/>
</dbReference>
<dbReference type="RefSeq" id="XP_022394549.1">
    <property type="nucleotide sequence ID" value="XM_022527762.1"/>
</dbReference>
<dbReference type="GO" id="GO:0006361">
    <property type="term" value="P:transcription initiation at RNA polymerase I promoter"/>
    <property type="evidence" value="ECO:0007669"/>
    <property type="project" value="TreeGrafter"/>
</dbReference>
<feature type="compositionally biased region" description="Basic and acidic residues" evidence="1">
    <location>
        <begin position="454"/>
        <end position="475"/>
    </location>
</feature>
<keyword evidence="3" id="KW-1185">Reference proteome</keyword>
<gene>
    <name evidence="2" type="ORF">ABOM_000632</name>
</gene>
<protein>
    <recommendedName>
        <fullName evidence="4">Myb-like domain-containing protein</fullName>
    </recommendedName>
</protein>
<feature type="compositionally biased region" description="Acidic residues" evidence="1">
    <location>
        <begin position="8"/>
        <end position="20"/>
    </location>
</feature>
<dbReference type="Proteomes" id="UP000179179">
    <property type="component" value="Unassembled WGS sequence"/>
</dbReference>
<dbReference type="GeneID" id="34444022"/>
<dbReference type="GO" id="GO:0000182">
    <property type="term" value="F:rDNA binding"/>
    <property type="evidence" value="ECO:0007669"/>
    <property type="project" value="TreeGrafter"/>
</dbReference>
<name>A0A1F8AGM5_9EURO</name>
<evidence type="ECO:0000313" key="3">
    <source>
        <dbReference type="Proteomes" id="UP000179179"/>
    </source>
</evidence>
<dbReference type="PANTHER" id="PTHR28079:SF1">
    <property type="entry name" value="RNA POLYMERASE I-SPECIFIC TRANSCRIPTION INITIATION FACTOR RRN5"/>
    <property type="match status" value="1"/>
</dbReference>
<organism evidence="2 3">
    <name type="scientific">Aspergillus bombycis</name>
    <dbReference type="NCBI Taxonomy" id="109264"/>
    <lineage>
        <taxon>Eukaryota</taxon>
        <taxon>Fungi</taxon>
        <taxon>Dikarya</taxon>
        <taxon>Ascomycota</taxon>
        <taxon>Pezizomycotina</taxon>
        <taxon>Eurotiomycetes</taxon>
        <taxon>Eurotiomycetidae</taxon>
        <taxon>Eurotiales</taxon>
        <taxon>Aspergillaceae</taxon>
        <taxon>Aspergillus</taxon>
    </lineage>
</organism>
<dbReference type="GO" id="GO:0001181">
    <property type="term" value="F:RNA polymerase I general transcription initiation factor activity"/>
    <property type="evidence" value="ECO:0007669"/>
    <property type="project" value="TreeGrafter"/>
</dbReference>
<evidence type="ECO:0008006" key="4">
    <source>
        <dbReference type="Google" id="ProtNLM"/>
    </source>
</evidence>
<dbReference type="STRING" id="109264.A0A1F8AGM5"/>
<dbReference type="GO" id="GO:0042790">
    <property type="term" value="P:nucleolar large rRNA transcription by RNA polymerase I"/>
    <property type="evidence" value="ECO:0007669"/>
    <property type="project" value="InterPro"/>
</dbReference>
<feature type="region of interest" description="Disordered" evidence="1">
    <location>
        <begin position="393"/>
        <end position="475"/>
    </location>
</feature>
<feature type="compositionally biased region" description="Acidic residues" evidence="1">
    <location>
        <begin position="587"/>
        <end position="604"/>
    </location>
</feature>
<feature type="region of interest" description="Disordered" evidence="1">
    <location>
        <begin position="548"/>
        <end position="728"/>
    </location>
</feature>
<feature type="compositionally biased region" description="Acidic residues" evidence="1">
    <location>
        <begin position="421"/>
        <end position="430"/>
    </location>
</feature>
<feature type="compositionally biased region" description="Polar residues" evidence="1">
    <location>
        <begin position="638"/>
        <end position="649"/>
    </location>
</feature>
<dbReference type="OrthoDB" id="2240312at2759"/>
<dbReference type="PANTHER" id="PTHR28079">
    <property type="entry name" value="RNA POLYMERASE I-SPECIFIC TRANSCRIPTION INITIATION FACTOR RRN5"/>
    <property type="match status" value="1"/>
</dbReference>
<proteinExistence type="predicted"/>
<feature type="compositionally biased region" description="Polar residues" evidence="1">
    <location>
        <begin position="402"/>
        <end position="420"/>
    </location>
</feature>
<dbReference type="EMBL" id="LYCR01000002">
    <property type="protein sequence ID" value="OGM50832.1"/>
    <property type="molecule type" value="Genomic_DNA"/>
</dbReference>
<dbReference type="GO" id="GO:0000500">
    <property type="term" value="C:RNA polymerase I upstream activating factor complex"/>
    <property type="evidence" value="ECO:0007669"/>
    <property type="project" value="InterPro"/>
</dbReference>
<comment type="caution">
    <text evidence="2">The sequence shown here is derived from an EMBL/GenBank/DDBJ whole genome shotgun (WGS) entry which is preliminary data.</text>
</comment>
<accession>A0A1F8AGM5</accession>
<evidence type="ECO:0000313" key="2">
    <source>
        <dbReference type="EMBL" id="OGM50832.1"/>
    </source>
</evidence>
<reference evidence="2 3" key="1">
    <citation type="journal article" date="2016" name="Genome Biol. Evol.">
        <title>Draft genome sequence of an aflatoxigenic Aspergillus species, A. bombycis.</title>
        <authorList>
            <person name="Moore G.G."/>
            <person name="Mack B.M."/>
            <person name="Beltz S.B."/>
            <person name="Gilbert M.K."/>
        </authorList>
    </citation>
    <scope>NUCLEOTIDE SEQUENCE [LARGE SCALE GENOMIC DNA]</scope>
    <source>
        <strain evidence="3">NRRL 26010</strain>
    </source>
</reference>
<evidence type="ECO:0000256" key="1">
    <source>
        <dbReference type="SAM" id="MobiDB-lite"/>
    </source>
</evidence>
<dbReference type="AlphaFoldDB" id="A0A1F8AGM5"/>